<proteinExistence type="predicted"/>
<dbReference type="GO" id="GO:0016787">
    <property type="term" value="F:hydrolase activity"/>
    <property type="evidence" value="ECO:0007669"/>
    <property type="project" value="UniProtKB-KW"/>
</dbReference>
<dbReference type="InterPro" id="IPR050300">
    <property type="entry name" value="GDXG_lipolytic_enzyme"/>
</dbReference>
<organism evidence="4 5">
    <name type="scientific">Weissella confusa</name>
    <name type="common">Lactobacillus confusus</name>
    <dbReference type="NCBI Taxonomy" id="1583"/>
    <lineage>
        <taxon>Bacteria</taxon>
        <taxon>Bacillati</taxon>
        <taxon>Bacillota</taxon>
        <taxon>Bacilli</taxon>
        <taxon>Lactobacillales</taxon>
        <taxon>Lactobacillaceae</taxon>
        <taxon>Weissella</taxon>
    </lineage>
</organism>
<dbReference type="Gene3D" id="3.40.50.1820">
    <property type="entry name" value="alpha/beta hydrolase"/>
    <property type="match status" value="1"/>
</dbReference>
<comment type="caution">
    <text evidence="4">The sequence shown here is derived from an EMBL/GenBank/DDBJ whole genome shotgun (WGS) entry which is preliminary data.</text>
</comment>
<reference evidence="4 5" key="2">
    <citation type="journal article" date="2021" name="Int. J. Food Microbiol.">
        <title>Safety demonstration of a microbial species for use in the food chain: Weissella confusa.</title>
        <authorList>
            <person name="Bourdichon F."/>
            <person name="Patrone V."/>
            <person name="Fontana A."/>
            <person name="Milani G."/>
            <person name="Morelli L."/>
        </authorList>
    </citation>
    <scope>NUCLEOTIDE SEQUENCE [LARGE SCALE GENOMIC DNA]</scope>
    <source>
        <strain evidence="3">CCUG 30943</strain>
        <strain evidence="4 5">CCUG 43002</strain>
    </source>
</reference>
<keyword evidence="5" id="KW-1185">Reference proteome</keyword>
<dbReference type="Pfam" id="PF07859">
    <property type="entry name" value="Abhydrolase_3"/>
    <property type="match status" value="1"/>
</dbReference>
<dbReference type="OrthoDB" id="9815425at2"/>
<dbReference type="PANTHER" id="PTHR48081:SF8">
    <property type="entry name" value="ALPHA_BETA HYDROLASE FOLD-3 DOMAIN-CONTAINING PROTEIN-RELATED"/>
    <property type="match status" value="1"/>
</dbReference>
<reference evidence="4" key="1">
    <citation type="submission" date="2020-02" db="EMBL/GenBank/DDBJ databases">
        <authorList>
            <person name="Fontana A."/>
            <person name="Patrone V."/>
            <person name="Morelli L."/>
        </authorList>
    </citation>
    <scope>NUCLEOTIDE SEQUENCE</scope>
    <source>
        <strain evidence="3">CCUG 30943</strain>
        <strain evidence="4">CCUG 43002</strain>
    </source>
</reference>
<dbReference type="EMBL" id="JAAOCX010000027">
    <property type="protein sequence ID" value="MBJ7633615.1"/>
    <property type="molecule type" value="Genomic_DNA"/>
</dbReference>
<dbReference type="SUPFAM" id="SSF53474">
    <property type="entry name" value="alpha/beta-Hydrolases"/>
    <property type="match status" value="1"/>
</dbReference>
<dbReference type="EMBL" id="JAAOCP010000028">
    <property type="protein sequence ID" value="MBJ7640013.1"/>
    <property type="molecule type" value="Genomic_DNA"/>
</dbReference>
<dbReference type="AlphaFoldDB" id="A0A4Z0RRI0"/>
<dbReference type="InterPro" id="IPR013094">
    <property type="entry name" value="AB_hydrolase_3"/>
</dbReference>
<keyword evidence="1 4" id="KW-0378">Hydrolase</keyword>
<dbReference type="Proteomes" id="UP000808038">
    <property type="component" value="Unassembled WGS sequence"/>
</dbReference>
<accession>A0A4Z0RRI0</accession>
<evidence type="ECO:0000313" key="4">
    <source>
        <dbReference type="EMBL" id="MBJ7640013.1"/>
    </source>
</evidence>
<dbReference type="RefSeq" id="WP_003610879.1">
    <property type="nucleotide sequence ID" value="NZ_BJZE01000030.1"/>
</dbReference>
<sequence length="286" mass="32183">MYRQLFVFGSRILGLNHVWQLSGKELWEELASKPATAAEPSTKLRHEFEVVSEEYMEILVPKNFNLHKPTTIMLYLHGGGFIEPITAYHWHFIGDLVRNTDIPCAVLDYPLVPHATLDEIYERVHQAIWRLRHTYDGCEVVLVGDSAGAQIALGYVQLMEAFPIERIVAISPMVDMTLANPDIVDAAKHDPVLSLNAMPDLIEAIRGTHDIGDPIVSPINGNFDNQKILLISGTRDLTNPDNRIFAKKFADNVTYIEGTGLPHAYPIWPLTRNLAAKNQIYDFIMG</sequence>
<protein>
    <submittedName>
        <fullName evidence="4">Alpha/beta hydrolase</fullName>
    </submittedName>
</protein>
<gene>
    <name evidence="4" type="ORF">HAU20_11610</name>
    <name evidence="3" type="ORF">HAU43_11070</name>
</gene>
<feature type="domain" description="Alpha/beta hydrolase fold-3" evidence="2">
    <location>
        <begin position="73"/>
        <end position="265"/>
    </location>
</feature>
<dbReference type="GeneID" id="57979548"/>
<evidence type="ECO:0000259" key="2">
    <source>
        <dbReference type="Pfam" id="PF07859"/>
    </source>
</evidence>
<evidence type="ECO:0000313" key="5">
    <source>
        <dbReference type="Proteomes" id="UP000728106"/>
    </source>
</evidence>
<dbReference type="PANTHER" id="PTHR48081">
    <property type="entry name" value="AB HYDROLASE SUPERFAMILY PROTEIN C4A8.06C"/>
    <property type="match status" value="1"/>
</dbReference>
<dbReference type="Proteomes" id="UP000728106">
    <property type="component" value="Unassembled WGS sequence"/>
</dbReference>
<dbReference type="InterPro" id="IPR029058">
    <property type="entry name" value="AB_hydrolase_fold"/>
</dbReference>
<evidence type="ECO:0000256" key="1">
    <source>
        <dbReference type="ARBA" id="ARBA00022801"/>
    </source>
</evidence>
<evidence type="ECO:0000313" key="3">
    <source>
        <dbReference type="EMBL" id="MBJ7633615.1"/>
    </source>
</evidence>
<name>A0A4Z0RRI0_WEICO</name>